<gene>
    <name evidence="1" type="ORF">BLGHR1_13720</name>
</gene>
<dbReference type="AlphaFoldDB" id="A0A383URH3"/>
<reference evidence="1 2" key="1">
    <citation type="submission" date="2017-11" db="EMBL/GenBank/DDBJ databases">
        <authorList>
            <person name="Kracher B."/>
        </authorList>
    </citation>
    <scope>NUCLEOTIDE SEQUENCE [LARGE SCALE GENOMIC DNA]</scope>
    <source>
        <strain evidence="1 2">RACE1</strain>
    </source>
</reference>
<dbReference type="Proteomes" id="UP000275772">
    <property type="component" value="Unassembled WGS sequence"/>
</dbReference>
<accession>A0A383URH3</accession>
<dbReference type="EMBL" id="UNSH01000046">
    <property type="protein sequence ID" value="SZF02934.1"/>
    <property type="molecule type" value="Genomic_DNA"/>
</dbReference>
<dbReference type="VEuPathDB" id="FungiDB:BLGHR1_13720"/>
<protein>
    <submittedName>
        <fullName evidence="1">Uncharacterized protein</fullName>
    </submittedName>
</protein>
<evidence type="ECO:0000313" key="2">
    <source>
        <dbReference type="Proteomes" id="UP000275772"/>
    </source>
</evidence>
<proteinExistence type="predicted"/>
<evidence type="ECO:0000313" key="1">
    <source>
        <dbReference type="EMBL" id="SZF02934.1"/>
    </source>
</evidence>
<organism evidence="1 2">
    <name type="scientific">Blumeria hordei</name>
    <name type="common">Barley powdery mildew</name>
    <name type="synonym">Blumeria graminis f. sp. hordei</name>
    <dbReference type="NCBI Taxonomy" id="2867405"/>
    <lineage>
        <taxon>Eukaryota</taxon>
        <taxon>Fungi</taxon>
        <taxon>Dikarya</taxon>
        <taxon>Ascomycota</taxon>
        <taxon>Pezizomycotina</taxon>
        <taxon>Leotiomycetes</taxon>
        <taxon>Erysiphales</taxon>
        <taxon>Erysiphaceae</taxon>
        <taxon>Blumeria</taxon>
    </lineage>
</organism>
<sequence>MGNAYEGDNKLRDQLLRACRRSTKLATAIDMPVGYPEELMANLQSTIINHTLASQLVVERSSILSSEQYYLGGVTTTPALELLNHHTSTRINKFIHSLIPSKSSSTMAAHSQPSSSASTDLGDCWNFEPVAYSRATQLSVIIGKAA</sequence>
<name>A0A383URH3_BLUHO</name>